<dbReference type="InterPro" id="IPR004394">
    <property type="entry name" value="Iojap/RsfS/C7orf30"/>
</dbReference>
<comment type="subcellular location">
    <subcellularLocation>
        <location evidence="2">Cytoplasm</location>
    </subcellularLocation>
</comment>
<feature type="region of interest" description="Disordered" evidence="3">
    <location>
        <begin position="39"/>
        <end position="64"/>
    </location>
</feature>
<comment type="subunit">
    <text evidence="2">Interacts with ribosomal protein uL14 (rplN).</text>
</comment>
<keyword evidence="2" id="KW-0810">Translation regulation</keyword>
<dbReference type="GO" id="GO:0042256">
    <property type="term" value="P:cytosolic ribosome assembly"/>
    <property type="evidence" value="ECO:0007669"/>
    <property type="project" value="UniProtKB-UniRule"/>
</dbReference>
<dbReference type="GO" id="GO:0090071">
    <property type="term" value="P:negative regulation of ribosome biogenesis"/>
    <property type="evidence" value="ECO:0007669"/>
    <property type="project" value="UniProtKB-UniRule"/>
</dbReference>
<evidence type="ECO:0000313" key="5">
    <source>
        <dbReference type="Proteomes" id="UP000619295"/>
    </source>
</evidence>
<keyword evidence="5" id="KW-1185">Reference proteome</keyword>
<sequence>MAAVRTCPRPSCADRPDAIELRTYPAYFTCVAPRARRDREDTSLNRQTLGEAEPKPLPQAAVADNPSADSIALAQRVLEDMKAEDITVIDLVGKTSLADAMIIASGNVNRHVAAISEALIEALKGSGLPTPKVEGMPACDWVLIDTGDIIVHVFRPEVRQFYNLEKMWGTDRPNERLVS</sequence>
<dbReference type="GO" id="GO:0043023">
    <property type="term" value="F:ribosomal large subunit binding"/>
    <property type="evidence" value="ECO:0007669"/>
    <property type="project" value="TreeGrafter"/>
</dbReference>
<comment type="caution">
    <text evidence="4">The sequence shown here is derived from an EMBL/GenBank/DDBJ whole genome shotgun (WGS) entry which is preliminary data.</text>
</comment>
<dbReference type="PANTHER" id="PTHR21043">
    <property type="entry name" value="IOJAP SUPERFAMILY ORTHOLOG"/>
    <property type="match status" value="1"/>
</dbReference>
<evidence type="ECO:0000313" key="4">
    <source>
        <dbReference type="EMBL" id="MBD3847138.1"/>
    </source>
</evidence>
<evidence type="ECO:0000256" key="3">
    <source>
        <dbReference type="SAM" id="MobiDB-lite"/>
    </source>
</evidence>
<dbReference type="PANTHER" id="PTHR21043:SF0">
    <property type="entry name" value="MITOCHONDRIAL ASSEMBLY OF RIBOSOMAL LARGE SUBUNIT PROTEIN 1"/>
    <property type="match status" value="1"/>
</dbReference>
<dbReference type="InterPro" id="IPR043519">
    <property type="entry name" value="NT_sf"/>
</dbReference>
<dbReference type="AlphaFoldDB" id="A0A927I234"/>
<dbReference type="GO" id="GO:0017148">
    <property type="term" value="P:negative regulation of translation"/>
    <property type="evidence" value="ECO:0007669"/>
    <property type="project" value="UniProtKB-UniRule"/>
</dbReference>
<dbReference type="NCBIfam" id="TIGR00090">
    <property type="entry name" value="rsfS_iojap_ybeB"/>
    <property type="match status" value="1"/>
</dbReference>
<evidence type="ECO:0000256" key="2">
    <source>
        <dbReference type="HAMAP-Rule" id="MF_01477"/>
    </source>
</evidence>
<comment type="function">
    <text evidence="2">Functions as a ribosomal silencing factor. Interacts with ribosomal protein uL14 (rplN), blocking formation of intersubunit bridge B8. Prevents association of the 30S and 50S ribosomal subunits and the formation of functional ribosomes, thus repressing translation.</text>
</comment>
<dbReference type="Pfam" id="PF02410">
    <property type="entry name" value="RsfS"/>
    <property type="match status" value="1"/>
</dbReference>
<name>A0A927I234_9HYPH</name>
<dbReference type="Gene3D" id="3.30.460.10">
    <property type="entry name" value="Beta Polymerase, domain 2"/>
    <property type="match status" value="1"/>
</dbReference>
<dbReference type="Proteomes" id="UP000619295">
    <property type="component" value="Unassembled WGS sequence"/>
</dbReference>
<reference evidence="4" key="1">
    <citation type="submission" date="2020-09" db="EMBL/GenBank/DDBJ databases">
        <title>Bosea spartocytisi sp. nov. a root nodule endophyte of Spartocytisus supranubius in the high mountain ecosystem fo the Teide National Park (Canary Islands, Spain).</title>
        <authorList>
            <person name="Pulido-Suarez L."/>
            <person name="Peix A."/>
            <person name="Igual J.M."/>
            <person name="Socas-Perez N."/>
            <person name="Velazquez E."/>
            <person name="Flores-Felix J.D."/>
            <person name="Leon-Barrios M."/>
        </authorList>
    </citation>
    <scope>NUCLEOTIDE SEQUENCE</scope>
    <source>
        <strain evidence="4">SSUT16</strain>
    </source>
</reference>
<keyword evidence="2" id="KW-0963">Cytoplasm</keyword>
<dbReference type="GO" id="GO:0005737">
    <property type="term" value="C:cytoplasm"/>
    <property type="evidence" value="ECO:0007669"/>
    <property type="project" value="UniProtKB-SubCell"/>
</dbReference>
<dbReference type="EMBL" id="JACXWY010000009">
    <property type="protein sequence ID" value="MBD3847138.1"/>
    <property type="molecule type" value="Genomic_DNA"/>
</dbReference>
<gene>
    <name evidence="2 4" type="primary">rsfS</name>
    <name evidence="4" type="ORF">IED13_15620</name>
</gene>
<proteinExistence type="inferred from homology"/>
<evidence type="ECO:0000256" key="1">
    <source>
        <dbReference type="ARBA" id="ARBA00010574"/>
    </source>
</evidence>
<protein>
    <recommendedName>
        <fullName evidence="2">Ribosomal silencing factor RsfS</fullName>
    </recommendedName>
</protein>
<dbReference type="HAMAP" id="MF_01477">
    <property type="entry name" value="Iojap_RsfS"/>
    <property type="match status" value="1"/>
</dbReference>
<accession>A0A927I234</accession>
<organism evidence="4 5">
    <name type="scientific">Bosea spartocytisi</name>
    <dbReference type="NCBI Taxonomy" id="2773451"/>
    <lineage>
        <taxon>Bacteria</taxon>
        <taxon>Pseudomonadati</taxon>
        <taxon>Pseudomonadota</taxon>
        <taxon>Alphaproteobacteria</taxon>
        <taxon>Hyphomicrobiales</taxon>
        <taxon>Boseaceae</taxon>
        <taxon>Bosea</taxon>
    </lineage>
</organism>
<comment type="similarity">
    <text evidence="1 2">Belongs to the Iojap/RsfS family.</text>
</comment>
<dbReference type="SUPFAM" id="SSF81301">
    <property type="entry name" value="Nucleotidyltransferase"/>
    <property type="match status" value="1"/>
</dbReference>
<dbReference type="RefSeq" id="WP_081925377.1">
    <property type="nucleotide sequence ID" value="NZ_JACXWY010000009.1"/>
</dbReference>
<keyword evidence="2" id="KW-0678">Repressor</keyword>